<dbReference type="AlphaFoldDB" id="A0A4Q4RWS6"/>
<organism evidence="2 3">
    <name type="scientific">Alternaria arborescens</name>
    <dbReference type="NCBI Taxonomy" id="156630"/>
    <lineage>
        <taxon>Eukaryota</taxon>
        <taxon>Fungi</taxon>
        <taxon>Dikarya</taxon>
        <taxon>Ascomycota</taxon>
        <taxon>Pezizomycotina</taxon>
        <taxon>Dothideomycetes</taxon>
        <taxon>Pleosporomycetidae</taxon>
        <taxon>Pleosporales</taxon>
        <taxon>Pleosporineae</taxon>
        <taxon>Pleosporaceae</taxon>
        <taxon>Alternaria</taxon>
        <taxon>Alternaria sect. Alternaria</taxon>
    </lineage>
</organism>
<gene>
    <name evidence="2" type="ORF">AA0113_g6639</name>
</gene>
<proteinExistence type="predicted"/>
<reference evidence="3" key="1">
    <citation type="journal article" date="2019" name="bioRxiv">
        <title>Genomics, evolutionary history and diagnostics of the Alternaria alternata species group including apple and Asian pear pathotypes.</title>
        <authorList>
            <person name="Armitage A.D."/>
            <person name="Cockerton H.M."/>
            <person name="Sreenivasaprasad S."/>
            <person name="Woodhall J.W."/>
            <person name="Lane C.R."/>
            <person name="Harrison R.J."/>
            <person name="Clarkson J.P."/>
        </authorList>
    </citation>
    <scope>NUCLEOTIDE SEQUENCE [LARGE SCALE GENOMIC DNA]</scope>
    <source>
        <strain evidence="3">RGR 97.0016</strain>
    </source>
</reference>
<name>A0A4Q4RWS6_9PLEO</name>
<dbReference type="OrthoDB" id="1112565at2759"/>
<accession>A0A4Q4RWS6</accession>
<evidence type="ECO:0000313" key="3">
    <source>
        <dbReference type="Proteomes" id="UP000293823"/>
    </source>
</evidence>
<keyword evidence="3" id="KW-1185">Reference proteome</keyword>
<sequence>MERMSTLPTIKCSSCAVDIDILHLADHVCAAAPPSGEYNTVHDYTHKLISLATTVPEPMSPTSTVSPESPPSIVSPKLNRAATFGGPTFSNRSDRVPQSGRMPPPPRIDSNAASKQAEQETTVAGRPRADLSRQAISTARTISDD</sequence>
<evidence type="ECO:0000256" key="1">
    <source>
        <dbReference type="SAM" id="MobiDB-lite"/>
    </source>
</evidence>
<feature type="compositionally biased region" description="Polar residues" evidence="1">
    <location>
        <begin position="111"/>
        <end position="122"/>
    </location>
</feature>
<protein>
    <submittedName>
        <fullName evidence="2">Uncharacterized protein</fullName>
    </submittedName>
</protein>
<evidence type="ECO:0000313" key="2">
    <source>
        <dbReference type="EMBL" id="RYO61722.1"/>
    </source>
</evidence>
<dbReference type="Proteomes" id="UP000293823">
    <property type="component" value="Unassembled WGS sequence"/>
</dbReference>
<comment type="caution">
    <text evidence="2">The sequence shown here is derived from an EMBL/GenBank/DDBJ whole genome shotgun (WGS) entry which is preliminary data.</text>
</comment>
<feature type="region of interest" description="Disordered" evidence="1">
    <location>
        <begin position="56"/>
        <end position="145"/>
    </location>
</feature>
<feature type="compositionally biased region" description="Low complexity" evidence="1">
    <location>
        <begin position="56"/>
        <end position="76"/>
    </location>
</feature>
<feature type="compositionally biased region" description="Polar residues" evidence="1">
    <location>
        <begin position="134"/>
        <end position="145"/>
    </location>
</feature>
<dbReference type="EMBL" id="PEJP01000024">
    <property type="protein sequence ID" value="RYO61722.1"/>
    <property type="molecule type" value="Genomic_DNA"/>
</dbReference>